<feature type="compositionally biased region" description="Basic residues" evidence="1">
    <location>
        <begin position="218"/>
        <end position="228"/>
    </location>
</feature>
<proteinExistence type="predicted"/>
<feature type="transmembrane region" description="Helical" evidence="2">
    <location>
        <begin position="114"/>
        <end position="147"/>
    </location>
</feature>
<sequence>MPTSPLKRTSGGSGGRLRRLLASLRPPARAGPLPVQTGFPTSLADIVVKNHGRLRNSRRRHRAPGAAVPSAAAAAELQQRSNLSVSHHDAAAPAPVPVTTRPGKGAGFSIRPGLLVAGGAVALALLVIWSKQLVAAATLASVALSWIESARTVHVRRPETEEEVAWSRGPVSPIRDAAVSPRPSCGECASYDGGSDAAGLCFPDADSGDESSAAVNNQKRKQSRRSLRKLLSSKLRNGKTPRATDSRHGGGAGEHEHPGDGEANVEPAAAAAAASAGAPARETMPAPPPEAITYDDRCCRRRRGRALPLPALVPIILVGLVAGKLPALALAVLCAAFSSRSVERIPVPVPASGDPIPKVAAGS</sequence>
<comment type="caution">
    <text evidence="3">The sequence shown here is derived from an EMBL/GenBank/DDBJ whole genome shotgun (WGS) entry which is preliminary data.</text>
</comment>
<evidence type="ECO:0000256" key="2">
    <source>
        <dbReference type="SAM" id="Phobius"/>
    </source>
</evidence>
<reference evidence="3" key="1">
    <citation type="journal article" date="2019" name="BMC Genomics">
        <title>A new reference genome for Sorghum bicolor reveals high levels of sequence similarity between sweet and grain genotypes: implications for the genetics of sugar metabolism.</title>
        <authorList>
            <person name="Cooper E.A."/>
            <person name="Brenton Z.W."/>
            <person name="Flinn B.S."/>
            <person name="Jenkins J."/>
            <person name="Shu S."/>
            <person name="Flowers D."/>
            <person name="Luo F."/>
            <person name="Wang Y."/>
            <person name="Xia P."/>
            <person name="Barry K."/>
            <person name="Daum C."/>
            <person name="Lipzen A."/>
            <person name="Yoshinaga Y."/>
            <person name="Schmutz J."/>
            <person name="Saski C."/>
            <person name="Vermerris W."/>
            <person name="Kresovich S."/>
        </authorList>
    </citation>
    <scope>NUCLEOTIDE SEQUENCE</scope>
</reference>
<feature type="compositionally biased region" description="Basic and acidic residues" evidence="1">
    <location>
        <begin position="242"/>
        <end position="260"/>
    </location>
</feature>
<dbReference type="PANTHER" id="PTHR36381">
    <property type="entry name" value="ETHYLENE-REGULATED TRANSCRIPT 2 (ERT2)"/>
    <property type="match status" value="1"/>
</dbReference>
<keyword evidence="2" id="KW-0472">Membrane</keyword>
<accession>A0A921QK27</accession>
<organism evidence="3 4">
    <name type="scientific">Sorghum bicolor</name>
    <name type="common">Sorghum</name>
    <name type="synonym">Sorghum vulgare</name>
    <dbReference type="NCBI Taxonomy" id="4558"/>
    <lineage>
        <taxon>Eukaryota</taxon>
        <taxon>Viridiplantae</taxon>
        <taxon>Streptophyta</taxon>
        <taxon>Embryophyta</taxon>
        <taxon>Tracheophyta</taxon>
        <taxon>Spermatophyta</taxon>
        <taxon>Magnoliopsida</taxon>
        <taxon>Liliopsida</taxon>
        <taxon>Poales</taxon>
        <taxon>Poaceae</taxon>
        <taxon>PACMAD clade</taxon>
        <taxon>Panicoideae</taxon>
        <taxon>Andropogonodae</taxon>
        <taxon>Andropogoneae</taxon>
        <taxon>Sorghinae</taxon>
        <taxon>Sorghum</taxon>
    </lineage>
</organism>
<evidence type="ECO:0000313" key="3">
    <source>
        <dbReference type="EMBL" id="KAG0521871.1"/>
    </source>
</evidence>
<gene>
    <name evidence="3" type="ORF">BDA96_08G198900</name>
</gene>
<evidence type="ECO:0000256" key="1">
    <source>
        <dbReference type="SAM" id="MobiDB-lite"/>
    </source>
</evidence>
<protein>
    <submittedName>
        <fullName evidence="3">Uncharacterized protein</fullName>
    </submittedName>
</protein>
<dbReference type="PANTHER" id="PTHR36381:SF9">
    <property type="entry name" value="EXPRESSED PROTEIN"/>
    <property type="match status" value="1"/>
</dbReference>
<feature type="transmembrane region" description="Helical" evidence="2">
    <location>
        <begin position="311"/>
        <end position="338"/>
    </location>
</feature>
<feature type="region of interest" description="Disordered" evidence="1">
    <location>
        <begin position="206"/>
        <end position="293"/>
    </location>
</feature>
<dbReference type="EMBL" id="CM027687">
    <property type="protein sequence ID" value="KAG0521871.1"/>
    <property type="molecule type" value="Genomic_DNA"/>
</dbReference>
<evidence type="ECO:0000313" key="4">
    <source>
        <dbReference type="Proteomes" id="UP000807115"/>
    </source>
</evidence>
<feature type="region of interest" description="Disordered" evidence="1">
    <location>
        <begin position="79"/>
        <end position="98"/>
    </location>
</feature>
<dbReference type="Proteomes" id="UP000807115">
    <property type="component" value="Chromosome 8"/>
</dbReference>
<keyword evidence="2" id="KW-0812">Transmembrane</keyword>
<name>A0A921QK27_SORBI</name>
<feature type="compositionally biased region" description="Low complexity" evidence="1">
    <location>
        <begin position="268"/>
        <end position="280"/>
    </location>
</feature>
<keyword evidence="2" id="KW-1133">Transmembrane helix</keyword>
<dbReference type="AlphaFoldDB" id="A0A921QK27"/>
<reference evidence="3" key="2">
    <citation type="submission" date="2020-10" db="EMBL/GenBank/DDBJ databases">
        <authorList>
            <person name="Cooper E.A."/>
            <person name="Brenton Z.W."/>
            <person name="Flinn B.S."/>
            <person name="Jenkins J."/>
            <person name="Shu S."/>
            <person name="Flowers D."/>
            <person name="Luo F."/>
            <person name="Wang Y."/>
            <person name="Xia P."/>
            <person name="Barry K."/>
            <person name="Daum C."/>
            <person name="Lipzen A."/>
            <person name="Yoshinaga Y."/>
            <person name="Schmutz J."/>
            <person name="Saski C."/>
            <person name="Vermerris W."/>
            <person name="Kresovich S."/>
        </authorList>
    </citation>
    <scope>NUCLEOTIDE SEQUENCE</scope>
</reference>